<dbReference type="GO" id="GO:0009897">
    <property type="term" value="C:external side of plasma membrane"/>
    <property type="evidence" value="ECO:0007669"/>
    <property type="project" value="TreeGrafter"/>
</dbReference>
<evidence type="ECO:0000256" key="5">
    <source>
        <dbReference type="ARBA" id="ARBA00022989"/>
    </source>
</evidence>
<evidence type="ECO:0000256" key="6">
    <source>
        <dbReference type="ARBA" id="ARBA00023136"/>
    </source>
</evidence>
<dbReference type="Pfam" id="PF07686">
    <property type="entry name" value="V-set"/>
    <property type="match status" value="1"/>
</dbReference>
<evidence type="ECO:0000256" key="7">
    <source>
        <dbReference type="ARBA" id="ARBA00023157"/>
    </source>
</evidence>
<proteinExistence type="predicted"/>
<keyword evidence="4" id="KW-0732">Signal</keyword>
<dbReference type="SMART" id="SM00409">
    <property type="entry name" value="IG"/>
    <property type="match status" value="2"/>
</dbReference>
<dbReference type="GO" id="GO:0042102">
    <property type="term" value="P:positive regulation of T cell proliferation"/>
    <property type="evidence" value="ECO:0007669"/>
    <property type="project" value="TreeGrafter"/>
</dbReference>
<keyword evidence="3" id="KW-0812">Transmembrane</keyword>
<evidence type="ECO:0000256" key="9">
    <source>
        <dbReference type="ARBA" id="ARBA00023180"/>
    </source>
</evidence>
<dbReference type="GO" id="GO:0042130">
    <property type="term" value="P:negative regulation of T cell proliferation"/>
    <property type="evidence" value="ECO:0007669"/>
    <property type="project" value="TreeGrafter"/>
</dbReference>
<dbReference type="Proteomes" id="UP000694580">
    <property type="component" value="Chromosome 20"/>
</dbReference>
<evidence type="ECO:0000256" key="2">
    <source>
        <dbReference type="ARBA" id="ARBA00022475"/>
    </source>
</evidence>
<accession>A0AAY4D2J2</accession>
<dbReference type="InterPro" id="IPR003599">
    <property type="entry name" value="Ig_sub"/>
</dbReference>
<comment type="subcellular location">
    <subcellularLocation>
        <location evidence="1">Cell membrane</location>
        <topology evidence="1">Single-pass type I membrane protein</topology>
    </subcellularLocation>
</comment>
<evidence type="ECO:0000313" key="13">
    <source>
        <dbReference type="Proteomes" id="UP000694580"/>
    </source>
</evidence>
<evidence type="ECO:0000256" key="1">
    <source>
        <dbReference type="ARBA" id="ARBA00004251"/>
    </source>
</evidence>
<evidence type="ECO:0000313" key="12">
    <source>
        <dbReference type="Ensembl" id="ENSDCDP00010039750.1"/>
    </source>
</evidence>
<dbReference type="InterPro" id="IPR007110">
    <property type="entry name" value="Ig-like_dom"/>
</dbReference>
<keyword evidence="2" id="KW-1003">Cell membrane</keyword>
<reference evidence="12" key="2">
    <citation type="submission" date="2025-08" db="UniProtKB">
        <authorList>
            <consortium name="Ensembl"/>
        </authorList>
    </citation>
    <scope>IDENTIFICATION</scope>
</reference>
<keyword evidence="9" id="KW-0325">Glycoprotein</keyword>
<dbReference type="AlphaFoldDB" id="A0AAY4D2J2"/>
<dbReference type="GO" id="GO:0071222">
    <property type="term" value="P:cellular response to lipopolysaccharide"/>
    <property type="evidence" value="ECO:0007669"/>
    <property type="project" value="TreeGrafter"/>
</dbReference>
<name>A0AAY4D2J2_9TELE</name>
<dbReference type="PANTHER" id="PTHR25466:SF11">
    <property type="entry name" value="GALECTIN 17-RELATED"/>
    <property type="match status" value="1"/>
</dbReference>
<dbReference type="GO" id="GO:0006955">
    <property type="term" value="P:immune response"/>
    <property type="evidence" value="ECO:0007669"/>
    <property type="project" value="TreeGrafter"/>
</dbReference>
<organism evidence="12 13">
    <name type="scientific">Denticeps clupeoides</name>
    <name type="common">denticle herring</name>
    <dbReference type="NCBI Taxonomy" id="299321"/>
    <lineage>
        <taxon>Eukaryota</taxon>
        <taxon>Metazoa</taxon>
        <taxon>Chordata</taxon>
        <taxon>Craniata</taxon>
        <taxon>Vertebrata</taxon>
        <taxon>Euteleostomi</taxon>
        <taxon>Actinopterygii</taxon>
        <taxon>Neopterygii</taxon>
        <taxon>Teleostei</taxon>
        <taxon>Clupei</taxon>
        <taxon>Clupeiformes</taxon>
        <taxon>Denticipitoidei</taxon>
        <taxon>Denticipitidae</taxon>
        <taxon>Denticeps</taxon>
    </lineage>
</organism>
<dbReference type="InterPro" id="IPR051713">
    <property type="entry name" value="T-cell_Activation_Regulation"/>
</dbReference>
<keyword evidence="7" id="KW-1015">Disulfide bond</keyword>
<feature type="domain" description="Ig-like" evidence="11">
    <location>
        <begin position="23"/>
        <end position="118"/>
    </location>
</feature>
<keyword evidence="8" id="KW-0675">Receptor</keyword>
<keyword evidence="6" id="KW-0472">Membrane</keyword>
<reference evidence="12 13" key="1">
    <citation type="submission" date="2020-06" db="EMBL/GenBank/DDBJ databases">
        <authorList>
            <consortium name="Wellcome Sanger Institute Data Sharing"/>
        </authorList>
    </citation>
    <scope>NUCLEOTIDE SEQUENCE [LARGE SCALE GENOMIC DNA]</scope>
</reference>
<protein>
    <recommendedName>
        <fullName evidence="11">Ig-like domain-containing protein</fullName>
    </recommendedName>
</protein>
<dbReference type="GeneTree" id="ENSGT01030000234974"/>
<dbReference type="GO" id="GO:0031295">
    <property type="term" value="P:T cell costimulation"/>
    <property type="evidence" value="ECO:0007669"/>
    <property type="project" value="TreeGrafter"/>
</dbReference>
<sequence>SGLSVLLRDTMVASVLPTRLRPPRRSNLPLSRSGSSYTWTSCQVGVTITLPCKADVDPNSTPYVQWLTQSETVFERKGREGFPGVGYEGRADVPLPLLEDGNCSLHLTDVRLSDAGFYQSFLVVGKANIKQKILLQSVQLAVTDHKHSATVQRGQDMEVPLHSSQAVRLVFQGLQSPEWTTLWSKGGAKDSRLSEWPGALVLKGVRDGDEGIYRVQDDQGLALSTVRLTVTDNKGSATVPRASCIGLLLFCAILHPT</sequence>
<keyword evidence="10" id="KW-0393">Immunoglobulin domain</keyword>
<dbReference type="InterPro" id="IPR013106">
    <property type="entry name" value="Ig_V-set"/>
</dbReference>
<dbReference type="InterPro" id="IPR013783">
    <property type="entry name" value="Ig-like_fold"/>
</dbReference>
<evidence type="ECO:0000256" key="3">
    <source>
        <dbReference type="ARBA" id="ARBA00022692"/>
    </source>
</evidence>
<dbReference type="Gene3D" id="2.60.40.10">
    <property type="entry name" value="Immunoglobulins"/>
    <property type="match status" value="1"/>
</dbReference>
<evidence type="ECO:0000256" key="10">
    <source>
        <dbReference type="ARBA" id="ARBA00023319"/>
    </source>
</evidence>
<evidence type="ECO:0000256" key="4">
    <source>
        <dbReference type="ARBA" id="ARBA00022729"/>
    </source>
</evidence>
<dbReference type="SUPFAM" id="SSF48726">
    <property type="entry name" value="Immunoglobulin"/>
    <property type="match status" value="2"/>
</dbReference>
<evidence type="ECO:0000256" key="8">
    <source>
        <dbReference type="ARBA" id="ARBA00023170"/>
    </source>
</evidence>
<dbReference type="InterPro" id="IPR036179">
    <property type="entry name" value="Ig-like_dom_sf"/>
</dbReference>
<dbReference type="PROSITE" id="PS50835">
    <property type="entry name" value="IG_LIKE"/>
    <property type="match status" value="1"/>
</dbReference>
<keyword evidence="5" id="KW-1133">Transmembrane helix</keyword>
<evidence type="ECO:0000259" key="11">
    <source>
        <dbReference type="PROSITE" id="PS50835"/>
    </source>
</evidence>
<dbReference type="GO" id="GO:0007166">
    <property type="term" value="P:cell surface receptor signaling pathway"/>
    <property type="evidence" value="ECO:0007669"/>
    <property type="project" value="TreeGrafter"/>
</dbReference>
<reference evidence="12" key="3">
    <citation type="submission" date="2025-09" db="UniProtKB">
        <authorList>
            <consortium name="Ensembl"/>
        </authorList>
    </citation>
    <scope>IDENTIFICATION</scope>
</reference>
<dbReference type="PANTHER" id="PTHR25466">
    <property type="entry name" value="T-LYMPHOCYTE ACTIVATION ANTIGEN"/>
    <property type="match status" value="1"/>
</dbReference>
<keyword evidence="13" id="KW-1185">Reference proteome</keyword>
<dbReference type="Ensembl" id="ENSDCDT00010049536.1">
    <property type="protein sequence ID" value="ENSDCDP00010039750.1"/>
    <property type="gene ID" value="ENSDCDG00010025494.1"/>
</dbReference>